<sequence>MMQTHKEIQEAYRAGLRRDRRKAAPWLALLFIVGITCLLLPFCGCASVAPHAPPTPKQTFATLHYNNMLAASQIYTAAVKQAPGEYYREATVTVTVHLCGPTRFQQERKRLGHKDPRAMAFASDWTTGRPHIWIQGGPVAGELFIPQTVLGHELSHVLYMRWGVLTFRLDHLWTYKPLKSRAMLVRE</sequence>
<name>A0A6M3XM61_9ZZZZ</name>
<keyword evidence="1" id="KW-1133">Transmembrane helix</keyword>
<evidence type="ECO:0000313" key="2">
    <source>
        <dbReference type="EMBL" id="QJH98909.1"/>
    </source>
</evidence>
<accession>A0A6M3XM61</accession>
<reference evidence="2" key="1">
    <citation type="submission" date="2020-03" db="EMBL/GenBank/DDBJ databases">
        <title>The deep terrestrial virosphere.</title>
        <authorList>
            <person name="Holmfeldt K."/>
            <person name="Nilsson E."/>
            <person name="Simone D."/>
            <person name="Lopez-Fernandez M."/>
            <person name="Wu X."/>
            <person name="de Brujin I."/>
            <person name="Lundin D."/>
            <person name="Andersson A."/>
            <person name="Bertilsson S."/>
            <person name="Dopson M."/>
        </authorList>
    </citation>
    <scope>NUCLEOTIDE SEQUENCE</scope>
    <source>
        <strain evidence="2">TM448B01424</strain>
    </source>
</reference>
<proteinExistence type="predicted"/>
<keyword evidence="1" id="KW-0812">Transmembrane</keyword>
<feature type="transmembrane region" description="Helical" evidence="1">
    <location>
        <begin position="26"/>
        <end position="49"/>
    </location>
</feature>
<protein>
    <submittedName>
        <fullName evidence="2">Uncharacterized protein</fullName>
    </submittedName>
</protein>
<gene>
    <name evidence="2" type="ORF">TM448B01424_0005</name>
</gene>
<dbReference type="AlphaFoldDB" id="A0A6M3XM61"/>
<keyword evidence="1" id="KW-0472">Membrane</keyword>
<organism evidence="2">
    <name type="scientific">viral metagenome</name>
    <dbReference type="NCBI Taxonomy" id="1070528"/>
    <lineage>
        <taxon>unclassified sequences</taxon>
        <taxon>metagenomes</taxon>
        <taxon>organismal metagenomes</taxon>
    </lineage>
</organism>
<dbReference type="EMBL" id="MT144758">
    <property type="protein sequence ID" value="QJH98909.1"/>
    <property type="molecule type" value="Genomic_DNA"/>
</dbReference>
<evidence type="ECO:0000256" key="1">
    <source>
        <dbReference type="SAM" id="Phobius"/>
    </source>
</evidence>